<reference evidence="16" key="3">
    <citation type="submission" date="2020-10" db="EMBL/GenBank/DDBJ databases">
        <authorList>
            <person name="Palmer J.M."/>
        </authorList>
    </citation>
    <scope>NUCLEOTIDE SEQUENCE</scope>
    <source>
        <strain evidence="16">UCD 2041</strain>
    </source>
</reference>
<sequence>MSIPAKPPSLPRVPNQASVQLSPTPVPVIPMNTNFGGVISNPPMMGDSKIDMSNPEQIALEQEYRILIQQMMDKNKNRITFKFEPHLRRQFGFGLDPDRPICPFWNDSNGTMCPYGRDCPLKHPSKIFKNKIVCKYWLRGLCKMGDDCDFLHEYNLSKMPECAYYAANGVCLQADECIYLHVDPKSKIPECYNYSNLGFCPEGPKCPRRHVRKVMCPRYLAGFCPKGPECELAHPKFKPGLLLQSKFNIMTDEEIIAKRLQEMKEAKKEAEGKNAAKADSEH</sequence>
<keyword evidence="9 12" id="KW-0539">Nucleus</keyword>
<dbReference type="EMBL" id="JABCYN010000040">
    <property type="protein sequence ID" value="KAF6007862.1"/>
    <property type="molecule type" value="Genomic_DNA"/>
</dbReference>
<evidence type="ECO:0000256" key="4">
    <source>
        <dbReference type="ARBA" id="ARBA00022723"/>
    </source>
</evidence>
<accession>A0A7D9CYF6</accession>
<dbReference type="OrthoDB" id="1914176at2759"/>
<dbReference type="GO" id="GO:0003723">
    <property type="term" value="F:RNA binding"/>
    <property type="evidence" value="ECO:0007669"/>
    <property type="project" value="UniProtKB-UniRule"/>
</dbReference>
<dbReference type="EMBL" id="CABFWN010000004">
    <property type="protein sequence ID" value="VUG18795.1"/>
    <property type="molecule type" value="Genomic_DNA"/>
</dbReference>
<reference evidence="17 18" key="1">
    <citation type="submission" date="2019-07" db="EMBL/GenBank/DDBJ databases">
        <authorList>
            <person name="Friedrich A."/>
            <person name="Schacherer J."/>
        </authorList>
    </citation>
    <scope>NUCLEOTIDE SEQUENCE [LARGE SCALE GENOMIC DNA]</scope>
</reference>
<comment type="function">
    <text evidence="10 12">Component of the cleavage factor I (CF I) involved in pre-mRNA 3'-end processing.</text>
</comment>
<keyword evidence="6 11" id="KW-0863">Zinc-finger</keyword>
<keyword evidence="4 11" id="KW-0479">Metal-binding</keyword>
<feature type="domain" description="C3H1-type" evidence="14">
    <location>
        <begin position="96"/>
        <end position="126"/>
    </location>
</feature>
<name>A0A7D9CYF6_DEKBR</name>
<keyword evidence="3 12" id="KW-0507">mRNA processing</keyword>
<keyword evidence="5 12" id="KW-0677">Repeat</keyword>
<dbReference type="SMART" id="SM00356">
    <property type="entry name" value="ZnF_C3H1"/>
    <property type="match status" value="5"/>
</dbReference>
<dbReference type="GeneID" id="64577163"/>
<evidence type="ECO:0000256" key="13">
    <source>
        <dbReference type="SAM" id="Coils"/>
    </source>
</evidence>
<dbReference type="AlphaFoldDB" id="A0A7D9CYF6"/>
<comment type="subcellular location">
    <subcellularLocation>
        <location evidence="1 12">Nucleus</location>
    </subcellularLocation>
</comment>
<dbReference type="PANTHER" id="PTHR23102">
    <property type="entry name" value="CLEAVAGE AND POLYADENYLATION SPECIFICITY FACTOR SUBUNIT 4-RELATED"/>
    <property type="match status" value="1"/>
</dbReference>
<dbReference type="GO" id="GO:0008270">
    <property type="term" value="F:zinc ion binding"/>
    <property type="evidence" value="ECO:0007669"/>
    <property type="project" value="UniProtKB-KW"/>
</dbReference>
<evidence type="ECO:0000313" key="17">
    <source>
        <dbReference type="EMBL" id="VUG18795.1"/>
    </source>
</evidence>
<evidence type="ECO:0000256" key="9">
    <source>
        <dbReference type="ARBA" id="ARBA00023242"/>
    </source>
</evidence>
<dbReference type="PROSITE" id="PS50103">
    <property type="entry name" value="ZF_C3H1"/>
    <property type="match status" value="5"/>
</dbReference>
<feature type="domain" description="C3H1-type" evidence="14">
    <location>
        <begin position="185"/>
        <end position="213"/>
    </location>
</feature>
<protein>
    <recommendedName>
        <fullName evidence="12">mRNA 3'-end-processing protein</fullName>
    </recommendedName>
</protein>
<feature type="domain" description="C3H1-type" evidence="14">
    <location>
        <begin position="128"/>
        <end position="155"/>
    </location>
</feature>
<evidence type="ECO:0000256" key="2">
    <source>
        <dbReference type="ARBA" id="ARBA00008907"/>
    </source>
</evidence>
<dbReference type="Gene3D" id="4.10.1000.10">
    <property type="entry name" value="Zinc finger, CCCH-type"/>
    <property type="match status" value="1"/>
</dbReference>
<evidence type="ECO:0000256" key="5">
    <source>
        <dbReference type="ARBA" id="ARBA00022737"/>
    </source>
</evidence>
<organism evidence="17 18">
    <name type="scientific">Dekkera bruxellensis</name>
    <name type="common">Brettanomyces custersii</name>
    <dbReference type="NCBI Taxonomy" id="5007"/>
    <lineage>
        <taxon>Eukaryota</taxon>
        <taxon>Fungi</taxon>
        <taxon>Dikarya</taxon>
        <taxon>Ascomycota</taxon>
        <taxon>Saccharomycotina</taxon>
        <taxon>Pichiomycetes</taxon>
        <taxon>Pichiales</taxon>
        <taxon>Pichiaceae</taxon>
        <taxon>Brettanomyces</taxon>
    </lineage>
</organism>
<keyword evidence="18" id="KW-1185">Reference proteome</keyword>
<dbReference type="InterPro" id="IPR045348">
    <property type="entry name" value="CPSF4/Yth1"/>
</dbReference>
<keyword evidence="13" id="KW-0175">Coiled coil</keyword>
<evidence type="ECO:0000256" key="11">
    <source>
        <dbReference type="PROSITE-ProRule" id="PRU00723"/>
    </source>
</evidence>
<feature type="zinc finger region" description="C3H1-type" evidence="11">
    <location>
        <begin position="185"/>
        <end position="213"/>
    </location>
</feature>
<dbReference type="Proteomes" id="UP000663131">
    <property type="component" value="Chromosome 2"/>
</dbReference>
<dbReference type="GO" id="GO:0031124">
    <property type="term" value="P:mRNA 3'-end processing"/>
    <property type="evidence" value="ECO:0007669"/>
    <property type="project" value="UniProtKB-UniRule"/>
</dbReference>
<feature type="zinc finger region" description="C3H1-type" evidence="11">
    <location>
        <begin position="128"/>
        <end position="155"/>
    </location>
</feature>
<dbReference type="EMBL" id="CP063130">
    <property type="protein sequence ID" value="QOU18178.1"/>
    <property type="molecule type" value="Genomic_DNA"/>
</dbReference>
<dbReference type="Proteomes" id="UP000478008">
    <property type="component" value="Unassembled WGS sequence"/>
</dbReference>
<dbReference type="RefSeq" id="XP_041134672.1">
    <property type="nucleotide sequence ID" value="XM_041283720.1"/>
</dbReference>
<reference evidence="15 19" key="2">
    <citation type="journal article" date="2020" name="Appl. Microbiol. Biotechnol.">
        <title>Targeted gene deletion in Brettanomyces bruxellensis with an expression-free CRISPR-Cas9 system.</title>
        <authorList>
            <person name="Varela C."/>
            <person name="Bartel C."/>
            <person name="Onetto C."/>
            <person name="Borneman A."/>
        </authorList>
    </citation>
    <scope>NUCLEOTIDE SEQUENCE [LARGE SCALE GENOMIC DNA]</scope>
    <source>
        <strain evidence="15 19">AWRI1613</strain>
    </source>
</reference>
<dbReference type="InterPro" id="IPR000571">
    <property type="entry name" value="Znf_CCCH"/>
</dbReference>
<evidence type="ECO:0000313" key="19">
    <source>
        <dbReference type="Proteomes" id="UP000568158"/>
    </source>
</evidence>
<feature type="coiled-coil region" evidence="13">
    <location>
        <begin position="253"/>
        <end position="280"/>
    </location>
</feature>
<evidence type="ECO:0000313" key="16">
    <source>
        <dbReference type="EMBL" id="QOU18178.1"/>
    </source>
</evidence>
<keyword evidence="8 12" id="KW-0694">RNA-binding</keyword>
<dbReference type="PANTHER" id="PTHR23102:SF24">
    <property type="entry name" value="CLEAVAGE AND POLYADENYLATION SPECIFICITY FACTOR SUBUNIT 4"/>
    <property type="match status" value="1"/>
</dbReference>
<evidence type="ECO:0000256" key="1">
    <source>
        <dbReference type="ARBA" id="ARBA00004123"/>
    </source>
</evidence>
<feature type="domain" description="C3H1-type" evidence="14">
    <location>
        <begin position="156"/>
        <end position="184"/>
    </location>
</feature>
<gene>
    <name evidence="16" type="ORF">BRETT_005240</name>
    <name evidence="17" type="ORF">DEBR0S4_02542G</name>
    <name evidence="15" type="ORF">HII12_004274</name>
</gene>
<comment type="similarity">
    <text evidence="2 12">Belongs to the CPSF4/YTH1 family.</text>
</comment>
<feature type="zinc finger region" description="C3H1-type" evidence="11">
    <location>
        <begin position="156"/>
        <end position="184"/>
    </location>
</feature>
<evidence type="ECO:0000313" key="18">
    <source>
        <dbReference type="Proteomes" id="UP000478008"/>
    </source>
</evidence>
<dbReference type="Proteomes" id="UP000568158">
    <property type="component" value="Unassembled WGS sequence"/>
</dbReference>
<evidence type="ECO:0000256" key="6">
    <source>
        <dbReference type="ARBA" id="ARBA00022771"/>
    </source>
</evidence>
<dbReference type="FunFam" id="4.10.1000.10:FF:000017">
    <property type="entry name" value="Cleavage and polyadenylation specificity factor 30 kDa subunit"/>
    <property type="match status" value="1"/>
</dbReference>
<proteinExistence type="inferred from homology"/>
<dbReference type="Pfam" id="PF14608">
    <property type="entry name" value="zf-CCCH_2"/>
    <property type="match status" value="5"/>
</dbReference>
<dbReference type="KEGG" id="bbrx:BRETT_005240"/>
<feature type="zinc finger region" description="C3H1-type" evidence="11">
    <location>
        <begin position="215"/>
        <end position="237"/>
    </location>
</feature>
<evidence type="ECO:0000256" key="12">
    <source>
        <dbReference type="RuleBase" id="RU369008"/>
    </source>
</evidence>
<feature type="zinc finger region" description="C3H1-type" evidence="11">
    <location>
        <begin position="96"/>
        <end position="126"/>
    </location>
</feature>
<dbReference type="GO" id="GO:0005634">
    <property type="term" value="C:nucleus"/>
    <property type="evidence" value="ECO:0007669"/>
    <property type="project" value="UniProtKB-SubCell"/>
</dbReference>
<reference evidence="16" key="4">
    <citation type="journal article" name="BMC Genomics">
        <title>New genome assemblies reveal patterns of domestication and adaptation across Brettanomyces (Dekkera) species.</title>
        <authorList>
            <person name="Roach M.J."/>
            <person name="Borneman A.R."/>
        </authorList>
    </citation>
    <scope>NUCLEOTIDE SEQUENCE</scope>
    <source>
        <strain evidence="16">UCD 2041</strain>
    </source>
</reference>
<evidence type="ECO:0000256" key="10">
    <source>
        <dbReference type="ARBA" id="ARBA00024826"/>
    </source>
</evidence>
<evidence type="ECO:0000256" key="7">
    <source>
        <dbReference type="ARBA" id="ARBA00022833"/>
    </source>
</evidence>
<evidence type="ECO:0000313" key="15">
    <source>
        <dbReference type="EMBL" id="KAF6007862.1"/>
    </source>
</evidence>
<keyword evidence="7 11" id="KW-0862">Zinc</keyword>
<evidence type="ECO:0000259" key="14">
    <source>
        <dbReference type="PROSITE" id="PS50103"/>
    </source>
</evidence>
<evidence type="ECO:0000256" key="3">
    <source>
        <dbReference type="ARBA" id="ARBA00022664"/>
    </source>
</evidence>
<feature type="domain" description="C3H1-type" evidence="14">
    <location>
        <begin position="215"/>
        <end position="237"/>
    </location>
</feature>
<dbReference type="SUPFAM" id="SSF90229">
    <property type="entry name" value="CCCH zinc finger"/>
    <property type="match status" value="2"/>
</dbReference>
<evidence type="ECO:0000256" key="8">
    <source>
        <dbReference type="ARBA" id="ARBA00022884"/>
    </source>
</evidence>
<dbReference type="Gene3D" id="6.10.250.3220">
    <property type="match status" value="1"/>
</dbReference>
<dbReference type="InterPro" id="IPR036855">
    <property type="entry name" value="Znf_CCCH_sf"/>
</dbReference>